<geneLocation type="mitochondrion" evidence="2"/>
<dbReference type="EMBL" id="MH374028">
    <property type="protein sequence ID" value="AYO45621.1"/>
    <property type="molecule type" value="Genomic_DNA"/>
</dbReference>
<evidence type="ECO:0000313" key="2">
    <source>
        <dbReference type="EMBL" id="AYO45621.1"/>
    </source>
</evidence>
<gene>
    <name evidence="2" type="primary">orf138</name>
</gene>
<protein>
    <submittedName>
        <fullName evidence="2">Uncharacterized protein</fullName>
    </submittedName>
</protein>
<dbReference type="AlphaFoldDB" id="A0A3G2SCS2"/>
<reference evidence="2" key="1">
    <citation type="submission" date="2018-05" db="EMBL/GenBank/DDBJ databases">
        <title>The mitochondrial genome of the banana pathogen Mycosphaerella (synonym: Pseudocercospora) fijiensis contains several pseudogenes, multiple changes of direction and a reassigned tRNA gene.</title>
        <authorList>
            <person name="Goodwin S.B."/>
            <person name="McCorison C.B."/>
            <person name="Grimwood J."/>
            <person name="Grigoriev I.V."/>
            <person name="Kema G.H.J."/>
        </authorList>
    </citation>
    <scope>NUCLEOTIDE SEQUENCE</scope>
    <source>
        <strain evidence="2">IPO323</strain>
    </source>
</reference>
<sequence>MNSFNNFTISLDAPQLWGVYFQDSASHLIVALILVSISILIIGIFMLIMAIPKFFTTGPLWADDPIVEAFIRELEGDLAEYKAEKARIQAWIRRLLSEAIVDEAALAEAYNQLTDCEAYITDLVLQLKRVHSDKARFK</sequence>
<proteinExistence type="predicted"/>
<feature type="transmembrane region" description="Helical" evidence="1">
    <location>
        <begin position="28"/>
        <end position="51"/>
    </location>
</feature>
<accession>A0A3G2SCS2</accession>
<keyword evidence="1" id="KW-1133">Transmembrane helix</keyword>
<keyword evidence="2" id="KW-0496">Mitochondrion</keyword>
<keyword evidence="1" id="KW-0472">Membrane</keyword>
<organism evidence="2">
    <name type="scientific">Zymoseptoria tritici</name>
    <name type="common">Speckled leaf blotch fungus</name>
    <name type="synonym">Septoria tritici</name>
    <dbReference type="NCBI Taxonomy" id="1047171"/>
    <lineage>
        <taxon>Eukaryota</taxon>
        <taxon>Fungi</taxon>
        <taxon>Dikarya</taxon>
        <taxon>Ascomycota</taxon>
        <taxon>Pezizomycotina</taxon>
        <taxon>Dothideomycetes</taxon>
        <taxon>Dothideomycetidae</taxon>
        <taxon>Mycosphaerellales</taxon>
        <taxon>Mycosphaerellaceae</taxon>
        <taxon>Zymoseptoria</taxon>
    </lineage>
</organism>
<evidence type="ECO:0000256" key="1">
    <source>
        <dbReference type="SAM" id="Phobius"/>
    </source>
</evidence>
<keyword evidence="1" id="KW-0812">Transmembrane</keyword>
<name>A0A3G2SCS2_ZYMTR</name>